<evidence type="ECO:0000256" key="7">
    <source>
        <dbReference type="SAM" id="Phobius"/>
    </source>
</evidence>
<keyword evidence="4 7" id="KW-1133">Transmembrane helix</keyword>
<feature type="transmembrane region" description="Helical" evidence="7">
    <location>
        <begin position="91"/>
        <end position="114"/>
    </location>
</feature>
<feature type="transmembrane region" description="Helical" evidence="7">
    <location>
        <begin position="120"/>
        <end position="139"/>
    </location>
</feature>
<reference evidence="8 9" key="1">
    <citation type="journal article" date="2018" name="Sci. Rep.">
        <title>Characterisation of pathogen-specific regions and novel effector candidates in Fusarium oxysporum f. sp. cepae.</title>
        <authorList>
            <person name="Armitage A.D."/>
            <person name="Taylor A."/>
            <person name="Sobczyk M.K."/>
            <person name="Baxter L."/>
            <person name="Greenfield B.P."/>
            <person name="Bates H.J."/>
            <person name="Wilson F."/>
            <person name="Jackson A.C."/>
            <person name="Ott S."/>
            <person name="Harrison R.J."/>
            <person name="Clarkson J.P."/>
        </authorList>
    </citation>
    <scope>NUCLEOTIDE SEQUENCE [LARGE SCALE GENOMIC DNA]</scope>
    <source>
        <strain evidence="8 9">Fp_A8</strain>
    </source>
</reference>
<organism evidence="8 9">
    <name type="scientific">Gibberella intermedia</name>
    <name type="common">Bulb rot disease fungus</name>
    <name type="synonym">Fusarium proliferatum</name>
    <dbReference type="NCBI Taxonomy" id="948311"/>
    <lineage>
        <taxon>Eukaryota</taxon>
        <taxon>Fungi</taxon>
        <taxon>Dikarya</taxon>
        <taxon>Ascomycota</taxon>
        <taxon>Pezizomycotina</taxon>
        <taxon>Sordariomycetes</taxon>
        <taxon>Hypocreomycetidae</taxon>
        <taxon>Hypocreales</taxon>
        <taxon>Nectriaceae</taxon>
        <taxon>Fusarium</taxon>
        <taxon>Fusarium fujikuroi species complex</taxon>
    </lineage>
</organism>
<evidence type="ECO:0000256" key="2">
    <source>
        <dbReference type="ARBA" id="ARBA00022448"/>
    </source>
</evidence>
<dbReference type="Gene3D" id="1.20.1250.20">
    <property type="entry name" value="MFS general substrate transporter like domains"/>
    <property type="match status" value="1"/>
</dbReference>
<feature type="transmembrane region" description="Helical" evidence="7">
    <location>
        <begin position="232"/>
        <end position="252"/>
    </location>
</feature>
<evidence type="ECO:0000256" key="5">
    <source>
        <dbReference type="ARBA" id="ARBA00023136"/>
    </source>
</evidence>
<dbReference type="PANTHER" id="PTHR43791">
    <property type="entry name" value="PERMEASE-RELATED"/>
    <property type="match status" value="1"/>
</dbReference>
<protein>
    <recommendedName>
        <fullName evidence="10">Major facilitator superfamily (MFS) profile domain-containing protein</fullName>
    </recommendedName>
</protein>
<evidence type="ECO:0000256" key="6">
    <source>
        <dbReference type="SAM" id="MobiDB-lite"/>
    </source>
</evidence>
<accession>A0A420UAU0</accession>
<dbReference type="GO" id="GO:0016020">
    <property type="term" value="C:membrane"/>
    <property type="evidence" value="ECO:0007669"/>
    <property type="project" value="UniProtKB-SubCell"/>
</dbReference>
<feature type="compositionally biased region" description="Polar residues" evidence="6">
    <location>
        <begin position="1"/>
        <end position="16"/>
    </location>
</feature>
<proteinExistence type="predicted"/>
<dbReference type="Proteomes" id="UP000283569">
    <property type="component" value="Unassembled WGS sequence"/>
</dbReference>
<dbReference type="GO" id="GO:0022857">
    <property type="term" value="F:transmembrane transporter activity"/>
    <property type="evidence" value="ECO:0007669"/>
    <property type="project" value="TreeGrafter"/>
</dbReference>
<comment type="subcellular location">
    <subcellularLocation>
        <location evidence="1">Membrane</location>
        <topology evidence="1">Multi-pass membrane protein</topology>
    </subcellularLocation>
</comment>
<dbReference type="SUPFAM" id="SSF103473">
    <property type="entry name" value="MFS general substrate transporter"/>
    <property type="match status" value="1"/>
</dbReference>
<comment type="caution">
    <text evidence="8">The sequence shown here is derived from an EMBL/GenBank/DDBJ whole genome shotgun (WGS) entry which is preliminary data.</text>
</comment>
<keyword evidence="5 7" id="KW-0472">Membrane</keyword>
<dbReference type="EMBL" id="MRDB01000001">
    <property type="protein sequence ID" value="RKL50905.1"/>
    <property type="molecule type" value="Genomic_DNA"/>
</dbReference>
<feature type="transmembrane region" description="Helical" evidence="7">
    <location>
        <begin position="160"/>
        <end position="183"/>
    </location>
</feature>
<dbReference type="InterPro" id="IPR036259">
    <property type="entry name" value="MFS_trans_sf"/>
</dbReference>
<name>A0A420UAU0_GIBIN</name>
<dbReference type="PANTHER" id="PTHR43791:SF39">
    <property type="entry name" value="TRANSPORTER LIZ1_SEO1, PUTATIVE (AFU_ORTHOLOGUE AFUA_3G00980)-RELATED"/>
    <property type="match status" value="1"/>
</dbReference>
<keyword evidence="2" id="KW-0813">Transport</keyword>
<evidence type="ECO:0000256" key="3">
    <source>
        <dbReference type="ARBA" id="ARBA00022692"/>
    </source>
</evidence>
<evidence type="ECO:0000313" key="8">
    <source>
        <dbReference type="EMBL" id="RKL50905.1"/>
    </source>
</evidence>
<evidence type="ECO:0000256" key="1">
    <source>
        <dbReference type="ARBA" id="ARBA00004141"/>
    </source>
</evidence>
<evidence type="ECO:0000256" key="4">
    <source>
        <dbReference type="ARBA" id="ARBA00022989"/>
    </source>
</evidence>
<sequence>MAANKNQSDSEQSVMTTEPLAVQGPKPARRWWHWHEPGASKEEKWLIFKLDAAILTYTCLTFFVKYLDQTNVTNAYVSGMKEDLDLHGNQLNWLTTYFNIGIIIGAPFSTLMLTFVKPRWWLPACTMAWSLLVLGMHKAETIKTLYILRYRNMNGRLGLAAWRWLFILDFLISVPVVILGLIICPDEPKAKKVWWMSEEERQRCIERMADEGRDAELFHWDRRLIKRVLTSWQLYAFCLAWAFMELTCSVNLQRWMTLWIKSLRVDGKPKYSTEKVNAIPTAVGCTVCHFDYMLGSIVDEYSSRA</sequence>
<dbReference type="AlphaFoldDB" id="A0A420UAU0"/>
<evidence type="ECO:0000313" key="9">
    <source>
        <dbReference type="Proteomes" id="UP000283569"/>
    </source>
</evidence>
<feature type="region of interest" description="Disordered" evidence="6">
    <location>
        <begin position="1"/>
        <end position="22"/>
    </location>
</feature>
<evidence type="ECO:0008006" key="10">
    <source>
        <dbReference type="Google" id="ProtNLM"/>
    </source>
</evidence>
<gene>
    <name evidence="8" type="ORF">BFJ72_g358</name>
</gene>
<keyword evidence="3 7" id="KW-0812">Transmembrane</keyword>